<dbReference type="PANTHER" id="PTHR30146">
    <property type="entry name" value="LACI-RELATED TRANSCRIPTIONAL REPRESSOR"/>
    <property type="match status" value="1"/>
</dbReference>
<gene>
    <name evidence="6" type="ORF">PVK37_29605</name>
</gene>
<dbReference type="CDD" id="cd01392">
    <property type="entry name" value="HTH_LacI"/>
    <property type="match status" value="1"/>
</dbReference>
<keyword evidence="3" id="KW-0804">Transcription</keyword>
<dbReference type="Proteomes" id="UP001219605">
    <property type="component" value="Chromosome"/>
</dbReference>
<evidence type="ECO:0000259" key="5">
    <source>
        <dbReference type="PROSITE" id="PS50932"/>
    </source>
</evidence>
<dbReference type="Pfam" id="PF00356">
    <property type="entry name" value="LacI"/>
    <property type="match status" value="1"/>
</dbReference>
<keyword evidence="2 6" id="KW-0238">DNA-binding</keyword>
<sequence>MTVAGSGAMTGSGAAAGDRRRGDISVTRIAQLAGVSVPTVSKVLNGRAGVADSTRQRVEDIIRENGYRRPEAAGPSPVVEVLFPSLDTPWALEILRGVTEVAGPRGLAVAVTEMQGRTVPPRTWAQDVLARRPVGVIAITARLTGGQQAQLASRRMPLVALDPTGDPQHEAPSVGAMNWNGGLAAARHLLELGHRRIAVLTGPADLLCCRARLDGFRAGLDAAGVTADPDLVRTGELIADEGVRVARELLALADPPTAIFTANDLQAFGVYAAAHGAGVRIPADLSVVGFDDLPVAQWSVPALTTVRQPLLRMGATAMDLLLTLAAGREPASDRIELPTVLIPRASTAPPRSSTTGPGTAVAPAEQPGRPLA</sequence>
<evidence type="ECO:0000313" key="7">
    <source>
        <dbReference type="Proteomes" id="UP001219605"/>
    </source>
</evidence>
<dbReference type="InterPro" id="IPR000843">
    <property type="entry name" value="HTH_LacI"/>
</dbReference>
<dbReference type="CDD" id="cd06296">
    <property type="entry name" value="PBP1_CatR-like"/>
    <property type="match status" value="1"/>
</dbReference>
<dbReference type="InterPro" id="IPR010982">
    <property type="entry name" value="Lambda_DNA-bd_dom_sf"/>
</dbReference>
<evidence type="ECO:0000313" key="6">
    <source>
        <dbReference type="EMBL" id="WDZ84544.1"/>
    </source>
</evidence>
<keyword evidence="1" id="KW-0805">Transcription regulation</keyword>
<feature type="domain" description="HTH lacI-type" evidence="5">
    <location>
        <begin position="29"/>
        <end position="78"/>
    </location>
</feature>
<dbReference type="PANTHER" id="PTHR30146:SF153">
    <property type="entry name" value="LACTOSE OPERON REPRESSOR"/>
    <property type="match status" value="1"/>
</dbReference>
<name>A0ABY7ZNH6_9ACTN</name>
<reference evidence="6 7" key="1">
    <citation type="submission" date="2023-02" db="EMBL/GenBank/DDBJ databases">
        <authorList>
            <person name="Mo P."/>
        </authorList>
    </citation>
    <scope>NUCLEOTIDE SEQUENCE [LARGE SCALE GENOMIC DNA]</scope>
    <source>
        <strain evidence="6 7">HUAS 3</strain>
    </source>
</reference>
<dbReference type="RefSeq" id="WP_275031108.1">
    <property type="nucleotide sequence ID" value="NZ_CP118615.1"/>
</dbReference>
<dbReference type="SUPFAM" id="SSF53822">
    <property type="entry name" value="Periplasmic binding protein-like I"/>
    <property type="match status" value="1"/>
</dbReference>
<feature type="region of interest" description="Disordered" evidence="4">
    <location>
        <begin position="342"/>
        <end position="372"/>
    </location>
</feature>
<dbReference type="Pfam" id="PF13377">
    <property type="entry name" value="Peripla_BP_3"/>
    <property type="match status" value="1"/>
</dbReference>
<protein>
    <submittedName>
        <fullName evidence="6">LacI family DNA-binding transcriptional regulator</fullName>
    </submittedName>
</protein>
<dbReference type="InterPro" id="IPR046335">
    <property type="entry name" value="LacI/GalR-like_sensor"/>
</dbReference>
<dbReference type="SMART" id="SM00354">
    <property type="entry name" value="HTH_LACI"/>
    <property type="match status" value="1"/>
</dbReference>
<dbReference type="Gene3D" id="1.10.260.40">
    <property type="entry name" value="lambda repressor-like DNA-binding domains"/>
    <property type="match status" value="1"/>
</dbReference>
<proteinExistence type="predicted"/>
<accession>A0ABY7ZNH6</accession>
<dbReference type="InterPro" id="IPR028082">
    <property type="entry name" value="Peripla_BP_I"/>
</dbReference>
<evidence type="ECO:0000256" key="2">
    <source>
        <dbReference type="ARBA" id="ARBA00023125"/>
    </source>
</evidence>
<evidence type="ECO:0000256" key="1">
    <source>
        <dbReference type="ARBA" id="ARBA00023015"/>
    </source>
</evidence>
<evidence type="ECO:0000256" key="4">
    <source>
        <dbReference type="SAM" id="MobiDB-lite"/>
    </source>
</evidence>
<dbReference type="SUPFAM" id="SSF47413">
    <property type="entry name" value="lambda repressor-like DNA-binding domains"/>
    <property type="match status" value="1"/>
</dbReference>
<dbReference type="PROSITE" id="PS50932">
    <property type="entry name" value="HTH_LACI_2"/>
    <property type="match status" value="1"/>
</dbReference>
<feature type="region of interest" description="Disordered" evidence="4">
    <location>
        <begin position="1"/>
        <end position="20"/>
    </location>
</feature>
<dbReference type="GO" id="GO:0003677">
    <property type="term" value="F:DNA binding"/>
    <property type="evidence" value="ECO:0007669"/>
    <property type="project" value="UniProtKB-KW"/>
</dbReference>
<feature type="compositionally biased region" description="Low complexity" evidence="4">
    <location>
        <begin position="1"/>
        <end position="16"/>
    </location>
</feature>
<evidence type="ECO:0000256" key="3">
    <source>
        <dbReference type="ARBA" id="ARBA00023163"/>
    </source>
</evidence>
<keyword evidence="7" id="KW-1185">Reference proteome</keyword>
<dbReference type="Gene3D" id="3.40.50.2300">
    <property type="match status" value="2"/>
</dbReference>
<organism evidence="6 7">
    <name type="scientific">Micromonospora cathayae</name>
    <dbReference type="NCBI Taxonomy" id="3028804"/>
    <lineage>
        <taxon>Bacteria</taxon>
        <taxon>Bacillati</taxon>
        <taxon>Actinomycetota</taxon>
        <taxon>Actinomycetes</taxon>
        <taxon>Micromonosporales</taxon>
        <taxon>Micromonosporaceae</taxon>
        <taxon>Micromonospora</taxon>
    </lineage>
</organism>
<dbReference type="EMBL" id="CP118615">
    <property type="protein sequence ID" value="WDZ84544.1"/>
    <property type="molecule type" value="Genomic_DNA"/>
</dbReference>